<dbReference type="InterPro" id="IPR022627">
    <property type="entry name" value="DUF3502"/>
</dbReference>
<proteinExistence type="predicted"/>
<dbReference type="Proteomes" id="UP000306509">
    <property type="component" value="Unassembled WGS sequence"/>
</dbReference>
<feature type="signal peptide" evidence="2">
    <location>
        <begin position="1"/>
        <end position="21"/>
    </location>
</feature>
<evidence type="ECO:0000313" key="5">
    <source>
        <dbReference type="Proteomes" id="UP000306509"/>
    </source>
</evidence>
<dbReference type="SUPFAM" id="SSF53850">
    <property type="entry name" value="Periplasmic binding protein-like II"/>
    <property type="match status" value="1"/>
</dbReference>
<dbReference type="InterPro" id="IPR006059">
    <property type="entry name" value="SBP"/>
</dbReference>
<gene>
    <name evidence="4" type="ORF">DSM106044_03140</name>
</gene>
<organism evidence="4 5">
    <name type="scientific">Robinsoniella peoriensis</name>
    <dbReference type="NCBI Taxonomy" id="180332"/>
    <lineage>
        <taxon>Bacteria</taxon>
        <taxon>Bacillati</taxon>
        <taxon>Bacillota</taxon>
        <taxon>Clostridia</taxon>
        <taxon>Lachnospirales</taxon>
        <taxon>Lachnospiraceae</taxon>
        <taxon>Robinsoniella</taxon>
    </lineage>
</organism>
<dbReference type="EMBL" id="QGQD01000060">
    <property type="protein sequence ID" value="TLD00050.1"/>
    <property type="molecule type" value="Genomic_DNA"/>
</dbReference>
<dbReference type="PANTHER" id="PTHR43649:SF17">
    <property type="entry name" value="ABC TRANSPORTER SOLUTE BINDING PROTEIN-SUGAR TRANSPORT"/>
    <property type="match status" value="1"/>
</dbReference>
<keyword evidence="5" id="KW-1185">Reference proteome</keyword>
<feature type="domain" description="DUF3502" evidence="3">
    <location>
        <begin position="454"/>
        <end position="521"/>
    </location>
</feature>
<feature type="compositionally biased region" description="Low complexity" evidence="1">
    <location>
        <begin position="50"/>
        <end position="63"/>
    </location>
</feature>
<dbReference type="RefSeq" id="WP_138002866.1">
    <property type="nucleotide sequence ID" value="NZ_QGQD01000060.1"/>
</dbReference>
<dbReference type="Pfam" id="PF01547">
    <property type="entry name" value="SBP_bac_1"/>
    <property type="match status" value="1"/>
</dbReference>
<dbReference type="PANTHER" id="PTHR43649">
    <property type="entry name" value="ARABINOSE-BINDING PROTEIN-RELATED"/>
    <property type="match status" value="1"/>
</dbReference>
<dbReference type="PROSITE" id="PS51257">
    <property type="entry name" value="PROKAR_LIPOPROTEIN"/>
    <property type="match status" value="1"/>
</dbReference>
<dbReference type="Gene3D" id="3.40.190.10">
    <property type="entry name" value="Periplasmic binding protein-like II"/>
    <property type="match status" value="2"/>
</dbReference>
<feature type="region of interest" description="Disordered" evidence="1">
    <location>
        <begin position="24"/>
        <end position="63"/>
    </location>
</feature>
<comment type="caution">
    <text evidence="4">The sequence shown here is derived from an EMBL/GenBank/DDBJ whole genome shotgun (WGS) entry which is preliminary data.</text>
</comment>
<dbReference type="InterPro" id="IPR050490">
    <property type="entry name" value="Bact_solute-bd_prot1"/>
</dbReference>
<dbReference type="AlphaFoldDB" id="A0A4U8Q5C2"/>
<name>A0A4U8Q5C2_9FIRM</name>
<evidence type="ECO:0000256" key="1">
    <source>
        <dbReference type="SAM" id="MobiDB-lite"/>
    </source>
</evidence>
<accession>A0A4U8Q5C2</accession>
<evidence type="ECO:0000259" key="3">
    <source>
        <dbReference type="Pfam" id="PF12010"/>
    </source>
</evidence>
<dbReference type="Pfam" id="PF12010">
    <property type="entry name" value="DUF3502"/>
    <property type="match status" value="1"/>
</dbReference>
<feature type="chain" id="PRO_5039210857" evidence="2">
    <location>
        <begin position="22"/>
        <end position="523"/>
    </location>
</feature>
<sequence length="523" mass="57660" precursor="true">MKRRRAMALLLAAAMSVTALAGCSANTSNEETKAGTETKAETGETKAGEESAAADGEESQSASGDVVEIKWYAPMSEIQADQESVQNAVNEYLKDKLNVQVKFISTDFGSFDQKMQMVISSQEEFDLCFTSNWCNNFYNNVNKNAFLDIGEIVEKEAPKLKEIMPESGFAAATVGGKLYAIPNYQIWAMTNGGYIVKDYVDKSGVDISSVKSLKDLDPIFESIKKDNPDVFPMINSKQSIYGFTAAALGLDELSGMNVPGAVKYDDKELKVVNQFALPEVMEHFKLMREWNQKGYFRPDAATITDYKAEQKAGKYAAIMAGTLKPGETPVQKADFGNKDVEQFRISDSILKTSGINATMIAVSRTSKHPVEAVKLLELVNTDPVLYNLLCFGIEGTHYTKTEDGHVKPIENSGYNPNVDWTFGNQFNGYLREGQEDGVWEETKALNEAAIPSEALGFVFDPEKVQTEIASTSAIVTEYLLMLDTGAVDPEEKIPEFLDKLEKAGSQKIIDEMQTQIDAWKAAK</sequence>
<evidence type="ECO:0000313" key="4">
    <source>
        <dbReference type="EMBL" id="TLD00050.1"/>
    </source>
</evidence>
<feature type="compositionally biased region" description="Basic and acidic residues" evidence="1">
    <location>
        <begin position="30"/>
        <end position="49"/>
    </location>
</feature>
<dbReference type="STRING" id="180332.GCA_000797495_03290"/>
<keyword evidence="2" id="KW-0732">Signal</keyword>
<reference evidence="4 5" key="1">
    <citation type="journal article" date="2019" name="Anaerobe">
        <title>Detection of Robinsoniella peoriensis in multiple bone samples of a trauma patient.</title>
        <authorList>
            <person name="Schrottner P."/>
            <person name="Hartwich K."/>
            <person name="Bunk B."/>
            <person name="Schober I."/>
            <person name="Helbig S."/>
            <person name="Rudolph W.W."/>
            <person name="Gunzer F."/>
        </authorList>
    </citation>
    <scope>NUCLEOTIDE SEQUENCE [LARGE SCALE GENOMIC DNA]</scope>
    <source>
        <strain evidence="4 5">DSM 106044</strain>
    </source>
</reference>
<evidence type="ECO:0000256" key="2">
    <source>
        <dbReference type="SAM" id="SignalP"/>
    </source>
</evidence>
<protein>
    <submittedName>
        <fullName evidence="4">Maltose-binding periplasmic protein</fullName>
    </submittedName>
</protein>